<gene>
    <name evidence="2" type="ORF">F7725_008589</name>
</gene>
<feature type="region of interest" description="Disordered" evidence="1">
    <location>
        <begin position="89"/>
        <end position="109"/>
    </location>
</feature>
<reference evidence="2 3" key="1">
    <citation type="submission" date="2020-03" db="EMBL/GenBank/DDBJ databases">
        <title>Dissostichus mawsoni Genome sequencing and assembly.</title>
        <authorList>
            <person name="Park H."/>
        </authorList>
    </citation>
    <scope>NUCLEOTIDE SEQUENCE [LARGE SCALE GENOMIC DNA]</scope>
    <source>
        <strain evidence="2">DM0001</strain>
        <tissue evidence="2">Muscle</tissue>
    </source>
</reference>
<name>A0A7J5Y7L3_DISMA</name>
<feature type="non-terminal residue" evidence="2">
    <location>
        <position position="354"/>
    </location>
</feature>
<dbReference type="Proteomes" id="UP000518266">
    <property type="component" value="Unassembled WGS sequence"/>
</dbReference>
<dbReference type="OrthoDB" id="8948707at2759"/>
<evidence type="ECO:0000256" key="1">
    <source>
        <dbReference type="SAM" id="MobiDB-lite"/>
    </source>
</evidence>
<comment type="caution">
    <text evidence="2">The sequence shown here is derived from an EMBL/GenBank/DDBJ whole genome shotgun (WGS) entry which is preliminary data.</text>
</comment>
<evidence type="ECO:0000313" key="3">
    <source>
        <dbReference type="Proteomes" id="UP000518266"/>
    </source>
</evidence>
<dbReference type="PANTHER" id="PTHR31025:SF19">
    <property type="entry name" value="SI:CH73-42K18.1-RELATED"/>
    <property type="match status" value="1"/>
</dbReference>
<evidence type="ECO:0000313" key="2">
    <source>
        <dbReference type="EMBL" id="KAF3845426.1"/>
    </source>
</evidence>
<keyword evidence="3" id="KW-1185">Reference proteome</keyword>
<feature type="region of interest" description="Disordered" evidence="1">
    <location>
        <begin position="224"/>
        <end position="243"/>
    </location>
</feature>
<dbReference type="EMBL" id="JAAKFY010000015">
    <property type="protein sequence ID" value="KAF3845426.1"/>
    <property type="molecule type" value="Genomic_DNA"/>
</dbReference>
<accession>A0A7J5Y7L3</accession>
<proteinExistence type="predicted"/>
<dbReference type="AlphaFoldDB" id="A0A7J5Y7L3"/>
<feature type="compositionally biased region" description="Low complexity" evidence="1">
    <location>
        <begin position="89"/>
        <end position="101"/>
    </location>
</feature>
<protein>
    <submittedName>
        <fullName evidence="2">Uncharacterized protein</fullName>
    </submittedName>
</protein>
<dbReference type="PANTHER" id="PTHR31025">
    <property type="entry name" value="SI:CH211-196P9.1-RELATED"/>
    <property type="match status" value="1"/>
</dbReference>
<organism evidence="2 3">
    <name type="scientific">Dissostichus mawsoni</name>
    <name type="common">Antarctic cod</name>
    <dbReference type="NCBI Taxonomy" id="36200"/>
    <lineage>
        <taxon>Eukaryota</taxon>
        <taxon>Metazoa</taxon>
        <taxon>Chordata</taxon>
        <taxon>Craniata</taxon>
        <taxon>Vertebrata</taxon>
        <taxon>Euteleostomi</taxon>
        <taxon>Actinopterygii</taxon>
        <taxon>Neopterygii</taxon>
        <taxon>Teleostei</taxon>
        <taxon>Neoteleostei</taxon>
        <taxon>Acanthomorphata</taxon>
        <taxon>Eupercaria</taxon>
        <taxon>Perciformes</taxon>
        <taxon>Notothenioidei</taxon>
        <taxon>Nototheniidae</taxon>
        <taxon>Dissostichus</taxon>
    </lineage>
</organism>
<sequence>MATMAAESPQPMILRVVETAGRARKLKLNARPASVDALIHILKAQLEIDLDFSLRYEDPDFDGKLTSLIDIEELPQKAVVHISLAQDSSSLSSDDTLSSVSSEERQSRWPPGPFLVPTFSFDVELKLRAGNTEFEKDNTYFKMTRDLKHDILEKLASTIYGFKAYPSDNNIAMVAEALVATHPCLKEAGSRTGWNGWKNSIKFKMGNYRNKMRQAGCQEVIVNAGKRSRSNPDKEPPHSNIKRPKRAEVNFLPNLPQGEDPSSLEHLRQTIVEEVKKTEMDLPLIKKMMQTTFALRRQTIVRTCPPVNELMDLWPALKMESEELHDINTRRTTIIHALPVYLQEDTSGFFQTCT</sequence>